<evidence type="ECO:0000313" key="1">
    <source>
        <dbReference type="EMBL" id="NMO13393.1"/>
    </source>
</evidence>
<accession>A0A848L9N8</accession>
<proteinExistence type="predicted"/>
<dbReference type="RefSeq" id="WP_169342672.1">
    <property type="nucleotide sequence ID" value="NZ_JABBJJ010000002.1"/>
</dbReference>
<gene>
    <name evidence="1" type="ORF">HG543_00715</name>
</gene>
<dbReference type="AlphaFoldDB" id="A0A848L9N8"/>
<reference evidence="1 2" key="1">
    <citation type="submission" date="2020-04" db="EMBL/GenBank/DDBJ databases">
        <title>Draft genome of Pyxidicoccus fallax type strain.</title>
        <authorList>
            <person name="Whitworth D.E."/>
        </authorList>
    </citation>
    <scope>NUCLEOTIDE SEQUENCE [LARGE SCALE GENOMIC DNA]</scope>
    <source>
        <strain evidence="1 2">DSM 14698</strain>
    </source>
</reference>
<comment type="caution">
    <text evidence="1">The sequence shown here is derived from an EMBL/GenBank/DDBJ whole genome shotgun (WGS) entry which is preliminary data.</text>
</comment>
<sequence>MSTEARGVRRRGAGMLLGLFFLGGLLPEAAMAQHVGSMLGGALQDEIKGQYGTSRRVARRTSRRTSRRHAAAYGGGYGYGAAVVAAPVGVSYITTLPAGCVASVVGSITYQQCGAVRYRPYYQGDTLVYVEDGDD</sequence>
<dbReference type="Proteomes" id="UP000518300">
    <property type="component" value="Unassembled WGS sequence"/>
</dbReference>
<dbReference type="EMBL" id="JABBJJ010000002">
    <property type="protein sequence ID" value="NMO13393.1"/>
    <property type="molecule type" value="Genomic_DNA"/>
</dbReference>
<organism evidence="1 2">
    <name type="scientific">Pyxidicoccus fallax</name>
    <dbReference type="NCBI Taxonomy" id="394095"/>
    <lineage>
        <taxon>Bacteria</taxon>
        <taxon>Pseudomonadati</taxon>
        <taxon>Myxococcota</taxon>
        <taxon>Myxococcia</taxon>
        <taxon>Myxococcales</taxon>
        <taxon>Cystobacterineae</taxon>
        <taxon>Myxococcaceae</taxon>
        <taxon>Pyxidicoccus</taxon>
    </lineage>
</organism>
<name>A0A848L9N8_9BACT</name>
<protein>
    <submittedName>
        <fullName evidence="1">Uncharacterized protein</fullName>
    </submittedName>
</protein>
<keyword evidence="2" id="KW-1185">Reference proteome</keyword>
<evidence type="ECO:0000313" key="2">
    <source>
        <dbReference type="Proteomes" id="UP000518300"/>
    </source>
</evidence>